<feature type="chain" id="PRO_5017223213" evidence="1">
    <location>
        <begin position="35"/>
        <end position="341"/>
    </location>
</feature>
<sequence>MSEQPRSDRKHRPKGSVLGALCLACVWFGGAALAAPVCHPGRTPVQIEPGEFVMGSNQTYREEGPARTVRVSGFWIDPTEVTVGQFRAFVEATGYVTLAEQALDPADYPSIDLEANPELADLFKPGGAVFTPDVASISRGLSWWTYVPGATWRYPQGPDAPAANDEAPVTQIAFDDAAAYAAWKGGRLPTEAEWEYAALGGKAQATFEAQPAPKNANTWQGIFPIANTSGDGFEGVAPVGCFQPNGNGLYDMLGNVWEWTADWYAPVHDTGTENPKGIPRNRSFDPANPGVPSRVLKGGSFLCADNYCHRYRPAARHPQETGLGTNHIGFRLVYDEAPADD</sequence>
<feature type="signal peptide" evidence="1">
    <location>
        <begin position="1"/>
        <end position="34"/>
    </location>
</feature>
<feature type="domain" description="Sulfatase-modifying factor enzyme-like" evidence="2">
    <location>
        <begin position="44"/>
        <end position="333"/>
    </location>
</feature>
<evidence type="ECO:0000313" key="4">
    <source>
        <dbReference type="Proteomes" id="UP000266385"/>
    </source>
</evidence>
<dbReference type="GO" id="GO:0120147">
    <property type="term" value="F:formylglycine-generating oxidase activity"/>
    <property type="evidence" value="ECO:0007669"/>
    <property type="project" value="TreeGrafter"/>
</dbReference>
<comment type="caution">
    <text evidence="3">The sequence shown here is derived from an EMBL/GenBank/DDBJ whole genome shotgun (WGS) entry which is preliminary data.</text>
</comment>
<protein>
    <submittedName>
        <fullName evidence="3">Formylglycine-generating enzyme family protein</fullName>
    </submittedName>
</protein>
<dbReference type="InterPro" id="IPR016187">
    <property type="entry name" value="CTDL_fold"/>
</dbReference>
<evidence type="ECO:0000259" key="2">
    <source>
        <dbReference type="Pfam" id="PF03781"/>
    </source>
</evidence>
<organism evidence="3 4">
    <name type="scientific">Henriciella mobilis</name>
    <dbReference type="NCBI Taxonomy" id="2305467"/>
    <lineage>
        <taxon>Bacteria</taxon>
        <taxon>Pseudomonadati</taxon>
        <taxon>Pseudomonadota</taxon>
        <taxon>Alphaproteobacteria</taxon>
        <taxon>Hyphomonadales</taxon>
        <taxon>Hyphomonadaceae</taxon>
        <taxon>Henriciella</taxon>
    </lineage>
</organism>
<dbReference type="AlphaFoldDB" id="A0A399R9Q1"/>
<dbReference type="PANTHER" id="PTHR23150:SF19">
    <property type="entry name" value="FORMYLGLYCINE-GENERATING ENZYME"/>
    <property type="match status" value="1"/>
</dbReference>
<dbReference type="InterPro" id="IPR005532">
    <property type="entry name" value="SUMF_dom"/>
</dbReference>
<dbReference type="InterPro" id="IPR051043">
    <property type="entry name" value="Sulfatase_Mod_Factor_Kinase"/>
</dbReference>
<evidence type="ECO:0000313" key="3">
    <source>
        <dbReference type="EMBL" id="RIJ28296.1"/>
    </source>
</evidence>
<dbReference type="EMBL" id="QWFX01000013">
    <property type="protein sequence ID" value="RIJ28296.1"/>
    <property type="molecule type" value="Genomic_DNA"/>
</dbReference>
<accession>A0A399R9Q1</accession>
<dbReference type="SUPFAM" id="SSF56436">
    <property type="entry name" value="C-type lectin-like"/>
    <property type="match status" value="1"/>
</dbReference>
<dbReference type="PANTHER" id="PTHR23150">
    <property type="entry name" value="SULFATASE MODIFYING FACTOR 1, 2"/>
    <property type="match status" value="1"/>
</dbReference>
<name>A0A399R9Q1_9PROT</name>
<dbReference type="InterPro" id="IPR042095">
    <property type="entry name" value="SUMF_sf"/>
</dbReference>
<dbReference type="Pfam" id="PF03781">
    <property type="entry name" value="FGE-sulfatase"/>
    <property type="match status" value="1"/>
</dbReference>
<dbReference type="Gene3D" id="3.90.1580.10">
    <property type="entry name" value="paralog of FGE (formylglycine-generating enzyme)"/>
    <property type="match status" value="1"/>
</dbReference>
<keyword evidence="1" id="KW-0732">Signal</keyword>
<reference evidence="3 4" key="1">
    <citation type="submission" date="2018-08" db="EMBL/GenBank/DDBJ databases">
        <title>Henriciella mobilis sp. nov., isolated from seawater.</title>
        <authorList>
            <person name="Cheng H."/>
            <person name="Wu Y.-H."/>
            <person name="Xu X.-W."/>
            <person name="Guo L.-L."/>
        </authorList>
    </citation>
    <scope>NUCLEOTIDE SEQUENCE [LARGE SCALE GENOMIC DNA]</scope>
    <source>
        <strain evidence="3 4">JN25</strain>
    </source>
</reference>
<keyword evidence="4" id="KW-1185">Reference proteome</keyword>
<proteinExistence type="predicted"/>
<gene>
    <name evidence="3" type="ORF">D1223_12930</name>
</gene>
<dbReference type="OrthoDB" id="9768004at2"/>
<dbReference type="Proteomes" id="UP000266385">
    <property type="component" value="Unassembled WGS sequence"/>
</dbReference>
<dbReference type="RefSeq" id="WP_119376831.1">
    <property type="nucleotide sequence ID" value="NZ_QWFX01000013.1"/>
</dbReference>
<evidence type="ECO:0000256" key="1">
    <source>
        <dbReference type="SAM" id="SignalP"/>
    </source>
</evidence>